<protein>
    <submittedName>
        <fullName evidence="2">AhpD family alkylhydroperoxidase</fullName>
    </submittedName>
</protein>
<organism evidence="2 3">
    <name type="scientific">Actinokineospora auranticolor</name>
    <dbReference type="NCBI Taxonomy" id="155976"/>
    <lineage>
        <taxon>Bacteria</taxon>
        <taxon>Bacillati</taxon>
        <taxon>Actinomycetota</taxon>
        <taxon>Actinomycetes</taxon>
        <taxon>Pseudonocardiales</taxon>
        <taxon>Pseudonocardiaceae</taxon>
        <taxon>Actinokineospora</taxon>
    </lineage>
</organism>
<dbReference type="Pfam" id="PF02627">
    <property type="entry name" value="CMD"/>
    <property type="match status" value="1"/>
</dbReference>
<dbReference type="SUPFAM" id="SSF69118">
    <property type="entry name" value="AhpD-like"/>
    <property type="match status" value="1"/>
</dbReference>
<keyword evidence="2" id="KW-0575">Peroxidase</keyword>
<dbReference type="EMBL" id="PTIX01000005">
    <property type="protein sequence ID" value="PPK68452.1"/>
    <property type="molecule type" value="Genomic_DNA"/>
</dbReference>
<dbReference type="OrthoDB" id="5185109at2"/>
<comment type="caution">
    <text evidence="2">The sequence shown here is derived from an EMBL/GenBank/DDBJ whole genome shotgun (WGS) entry which is preliminary data.</text>
</comment>
<dbReference type="Gene3D" id="1.20.1290.10">
    <property type="entry name" value="AhpD-like"/>
    <property type="match status" value="1"/>
</dbReference>
<dbReference type="NCBIfam" id="TIGR00778">
    <property type="entry name" value="ahpD_dom"/>
    <property type="match status" value="1"/>
</dbReference>
<reference evidence="2 3" key="1">
    <citation type="submission" date="2018-02" db="EMBL/GenBank/DDBJ databases">
        <title>Genomic Encyclopedia of Archaeal and Bacterial Type Strains, Phase II (KMG-II): from individual species to whole genera.</title>
        <authorList>
            <person name="Goeker M."/>
        </authorList>
    </citation>
    <scope>NUCLEOTIDE SEQUENCE [LARGE SCALE GENOMIC DNA]</scope>
    <source>
        <strain evidence="2 3">YU 961-1</strain>
    </source>
</reference>
<evidence type="ECO:0000313" key="2">
    <source>
        <dbReference type="EMBL" id="PPK68452.1"/>
    </source>
</evidence>
<dbReference type="InterPro" id="IPR004675">
    <property type="entry name" value="AhpD_core"/>
</dbReference>
<feature type="domain" description="Carboxymuconolactone decarboxylase-like" evidence="1">
    <location>
        <begin position="13"/>
        <end position="94"/>
    </location>
</feature>
<dbReference type="RefSeq" id="WP_104478925.1">
    <property type="nucleotide sequence ID" value="NZ_CP154825.1"/>
</dbReference>
<sequence length="150" mass="16522">MKSRMTNPAQVNPAAMKAILALGKATEGQGVPTATLELVKLRASQINSCSFCVNMHSADMRKAGESDERLFTVAAWREAPYFTEAERVALELTEVLTRLADHPDPVTDELWARAQEHYDEQAISALVLAIANINTWNRVNAAIRQVAGSW</sequence>
<dbReference type="PANTHER" id="PTHR34846">
    <property type="entry name" value="4-CARBOXYMUCONOLACTONE DECARBOXYLASE FAMILY PROTEIN (AFU_ORTHOLOGUE AFUA_6G11590)"/>
    <property type="match status" value="1"/>
</dbReference>
<gene>
    <name evidence="2" type="ORF">CLV40_105175</name>
</gene>
<dbReference type="InterPro" id="IPR029032">
    <property type="entry name" value="AhpD-like"/>
</dbReference>
<dbReference type="GO" id="GO:0051920">
    <property type="term" value="F:peroxiredoxin activity"/>
    <property type="evidence" value="ECO:0007669"/>
    <property type="project" value="InterPro"/>
</dbReference>
<dbReference type="AlphaFoldDB" id="A0A2S6GT81"/>
<dbReference type="PANTHER" id="PTHR34846:SF7">
    <property type="entry name" value="BLL7811 PROTEIN"/>
    <property type="match status" value="1"/>
</dbReference>
<keyword evidence="2" id="KW-0560">Oxidoreductase</keyword>
<dbReference type="InterPro" id="IPR003779">
    <property type="entry name" value="CMD-like"/>
</dbReference>
<name>A0A2S6GT81_9PSEU</name>
<evidence type="ECO:0000313" key="3">
    <source>
        <dbReference type="Proteomes" id="UP000239203"/>
    </source>
</evidence>
<proteinExistence type="predicted"/>
<dbReference type="Proteomes" id="UP000239203">
    <property type="component" value="Unassembled WGS sequence"/>
</dbReference>
<accession>A0A2S6GT81</accession>
<evidence type="ECO:0000259" key="1">
    <source>
        <dbReference type="Pfam" id="PF02627"/>
    </source>
</evidence>
<keyword evidence="3" id="KW-1185">Reference proteome</keyword>